<feature type="region of interest" description="Disordered" evidence="3">
    <location>
        <begin position="563"/>
        <end position="733"/>
    </location>
</feature>
<sequence>MARNGYQSIPDTMNATPTSSAPPPLPKSKSQNNIPASSSPGITSGSAGVPPKIINPTKQAFIAQANQAQSPISQIPGSANVTAKVNAAAAASNASQLGGSTTSSGGSRTAASSAQLLPTTLSPAGVTSGSAGSASALHQRSKIKQPMRTTKTSQKLTLFPEEKEVPVLEDEYAFDDTTYNQIGQLSSGIIYTQFSYTVTSKPPTTADLLGLDESATNGSGLLHQPQAKEQIPEVLFFDYGVVVIWGMSEDEEDRLLHELARFEEEKLDEEDVETEEFSFHYNSQYQPRIYNDVITLKSPGNYMVKLTISHAIAQSVKMTLFEGLIENTINATKHIPQMMAETGKVPMSRTAITKKIGQLFIMRINVNLVSNILDTPEIFWSEPSYQPLYSAIRGYLEIGQRVELLNQRTTVITTELAQRYQEKIQARKRGAGTHQSKFRGFSLAKSVETNSATNATNATIAQKSELTTSVNGTANSLGKSTKTVSNNESNLELLAGTNSKRVTRASTSKKESQPADIATPLLTTATEKTESQTIKGVSDAAAANSGLNERYQERLKARFRGAGAHQPGFRGFSLKTINQTNGDHDSAPNTSRLSNQINSRQDNDVETGRRGSRHSKRENENGQLSKTDTSTGQGKDNSTLATPQKKQENGDLNSRGSGTPRSMRRPTPVLNLLEAVPQKPKSVTGSDTKLAARSDDPVPRDEHSHNGPVPHTPGSARTRSTSRQSGLSPGFTVSWGKKASLVTTESSKVTTLTHSEPQKEAAPTAPTLDDTLPMNEDFASYDDDFGANDGYIALDHSEPIQPDISLNPSTDKKDAEQTSRPRDNRGSKRKQESRAGVDESNSIQRSESQDALPTTALTTAASGKRRRLIQEEADENEDPVPTRTAQVPPPAQHPKAAEKVPLRSMPVKEKTTVRIRNQPKLALLKSREVAFVTNKSGHLTSRNALSGTTKAGIIDQLRQPTLIQLMAKPRKPTTDSLTLPAQGTTSTSSAWKGKGRAEETRVDNNEDSDFEKSLSLDKGKGKAKSSSRSLMEPTAFPKKGPSGKTVKNYRQLQIQCLKFLGPTAAVSRPATVRNPAIAKQIPVEGEKPTETGEEPGADVRPVTGPGPGLEPGSEPVQKTIQSTLQVDHAPLSEMDVIAEAVRGVVDKFIDTMEDQTMAREIILLRSDLETLLIEQVDMLDDYALLKASVRKATGVKKELRTRLVETQRKRRKIRNELGRVRANFEREERARHRLEETHRFLTDLETLRDQVEDKDDEEEMDSTTISRGLRRRSGHGLGQDEKEPLAVKTGLSSFIATVASRDCSGGGGGDGSNKNNHSQQHEGQPLDRDDTRPGMLGTLVEFNRLLEKTLRQVETL</sequence>
<keyword evidence="6" id="KW-1185">Reference proteome</keyword>
<feature type="region of interest" description="Disordered" evidence="3">
    <location>
        <begin position="498"/>
        <end position="538"/>
    </location>
</feature>
<feature type="compositionally biased region" description="Acidic residues" evidence="3">
    <location>
        <begin position="1252"/>
        <end position="1261"/>
    </location>
</feature>
<feature type="region of interest" description="Disordered" evidence="3">
    <location>
        <begin position="1302"/>
        <end position="1334"/>
    </location>
</feature>
<proteinExistence type="inferred from homology"/>
<accession>A0A9P6KH94</accession>
<keyword evidence="2" id="KW-0175">Coiled coil</keyword>
<feature type="compositionally biased region" description="Basic and acidic residues" evidence="3">
    <location>
        <begin position="810"/>
        <end position="837"/>
    </location>
</feature>
<evidence type="ECO:0000313" key="5">
    <source>
        <dbReference type="EMBL" id="KAF9584891.1"/>
    </source>
</evidence>
<feature type="region of interest" description="Disordered" evidence="3">
    <location>
        <begin position="746"/>
        <end position="783"/>
    </location>
</feature>
<dbReference type="PANTHER" id="PTHR16255:SF15">
    <property type="entry name" value="SPORULATION PROTEIN RMD1"/>
    <property type="match status" value="1"/>
</dbReference>
<dbReference type="Pfam" id="PF02582">
    <property type="entry name" value="DUF155"/>
    <property type="match status" value="1"/>
</dbReference>
<feature type="compositionally biased region" description="Low complexity" evidence="3">
    <location>
        <begin position="851"/>
        <end position="861"/>
    </location>
</feature>
<feature type="compositionally biased region" description="Basic and acidic residues" evidence="3">
    <location>
        <begin position="690"/>
        <end position="705"/>
    </location>
</feature>
<reference evidence="5" key="1">
    <citation type="journal article" date="2020" name="Fungal Divers.">
        <title>Resolving the Mortierellaceae phylogeny through synthesis of multi-gene phylogenetics and phylogenomics.</title>
        <authorList>
            <person name="Vandepol N."/>
            <person name="Liber J."/>
            <person name="Desiro A."/>
            <person name="Na H."/>
            <person name="Kennedy M."/>
            <person name="Barry K."/>
            <person name="Grigoriev I.V."/>
            <person name="Miller A.N."/>
            <person name="O'Donnell K."/>
            <person name="Stajich J.E."/>
            <person name="Bonito G."/>
        </authorList>
    </citation>
    <scope>NUCLEOTIDE SEQUENCE</scope>
    <source>
        <strain evidence="5">KOD1015</strain>
    </source>
</reference>
<feature type="region of interest" description="Disordered" evidence="3">
    <location>
        <begin position="471"/>
        <end position="490"/>
    </location>
</feature>
<feature type="compositionally biased region" description="Low complexity" evidence="3">
    <location>
        <begin position="124"/>
        <end position="136"/>
    </location>
</feature>
<feature type="region of interest" description="Disordered" evidence="3">
    <location>
        <begin position="92"/>
        <end position="153"/>
    </location>
</feature>
<feature type="compositionally biased region" description="Polar residues" evidence="3">
    <location>
        <begin position="1"/>
        <end position="14"/>
    </location>
</feature>
<name>A0A9P6KH94_9FUNG</name>
<feature type="region of interest" description="Disordered" evidence="3">
    <location>
        <begin position="1"/>
        <end position="53"/>
    </location>
</feature>
<dbReference type="GO" id="GO:0005739">
    <property type="term" value="C:mitochondrion"/>
    <property type="evidence" value="ECO:0007669"/>
    <property type="project" value="UniProtKB-ARBA"/>
</dbReference>
<evidence type="ECO:0000256" key="3">
    <source>
        <dbReference type="SAM" id="MobiDB-lite"/>
    </source>
</evidence>
<feature type="compositionally biased region" description="Low complexity" evidence="3">
    <location>
        <begin position="92"/>
        <end position="114"/>
    </location>
</feature>
<feature type="compositionally biased region" description="Polar residues" evidence="3">
    <location>
        <begin position="1312"/>
        <end position="1322"/>
    </location>
</feature>
<evidence type="ECO:0000259" key="4">
    <source>
        <dbReference type="Pfam" id="PF02582"/>
    </source>
</evidence>
<comment type="caution">
    <text evidence="5">The sequence shown here is derived from an EMBL/GenBank/DDBJ whole genome shotgun (WGS) entry which is preliminary data.</text>
</comment>
<feature type="compositionally biased region" description="Polar residues" evidence="3">
    <location>
        <begin position="31"/>
        <end position="46"/>
    </location>
</feature>
<dbReference type="OrthoDB" id="18302at2759"/>
<dbReference type="EMBL" id="JAABOA010000304">
    <property type="protein sequence ID" value="KAF9584891.1"/>
    <property type="molecule type" value="Genomic_DNA"/>
</dbReference>
<gene>
    <name evidence="5" type="ORF">BGW38_004777</name>
</gene>
<feature type="compositionally biased region" description="Polar residues" evidence="3">
    <location>
        <begin position="715"/>
        <end position="727"/>
    </location>
</feature>
<feature type="compositionally biased region" description="Polar residues" evidence="3">
    <location>
        <begin position="974"/>
        <end position="990"/>
    </location>
</feature>
<feature type="region of interest" description="Disordered" evidence="3">
    <location>
        <begin position="1081"/>
        <end position="1115"/>
    </location>
</feature>
<feature type="compositionally biased region" description="Basic and acidic residues" evidence="3">
    <location>
        <begin position="995"/>
        <end position="1020"/>
    </location>
</feature>
<feature type="region of interest" description="Disordered" evidence="3">
    <location>
        <begin position="970"/>
        <end position="1045"/>
    </location>
</feature>
<dbReference type="InterPro" id="IPR051624">
    <property type="entry name" value="RMD1/Sad1-interacting"/>
</dbReference>
<feature type="compositionally biased region" description="Polar residues" evidence="3">
    <location>
        <begin position="621"/>
        <end position="660"/>
    </location>
</feature>
<feature type="coiled-coil region" evidence="2">
    <location>
        <begin position="1196"/>
        <end position="1237"/>
    </location>
</feature>
<feature type="compositionally biased region" description="Polar residues" evidence="3">
    <location>
        <begin position="746"/>
        <end position="755"/>
    </location>
</feature>
<feature type="region of interest" description="Disordered" evidence="3">
    <location>
        <begin position="1250"/>
        <end position="1285"/>
    </location>
</feature>
<organism evidence="5 6">
    <name type="scientific">Lunasporangiospora selenospora</name>
    <dbReference type="NCBI Taxonomy" id="979761"/>
    <lineage>
        <taxon>Eukaryota</taxon>
        <taxon>Fungi</taxon>
        <taxon>Fungi incertae sedis</taxon>
        <taxon>Mucoromycota</taxon>
        <taxon>Mortierellomycotina</taxon>
        <taxon>Mortierellomycetes</taxon>
        <taxon>Mortierellales</taxon>
        <taxon>Mortierellaceae</taxon>
        <taxon>Lunasporangiospora</taxon>
    </lineage>
</organism>
<dbReference type="Proteomes" id="UP000780801">
    <property type="component" value="Unassembled WGS sequence"/>
</dbReference>
<dbReference type="InterPro" id="IPR003734">
    <property type="entry name" value="DUF155"/>
</dbReference>
<feature type="domain" description="DUF155" evidence="4">
    <location>
        <begin position="234"/>
        <end position="406"/>
    </location>
</feature>
<feature type="compositionally biased region" description="Polar residues" evidence="3">
    <location>
        <begin position="521"/>
        <end position="535"/>
    </location>
</feature>
<comment type="similarity">
    <text evidence="1">Belongs to the RMD1/sif2 family.</text>
</comment>
<evidence type="ECO:0000256" key="1">
    <source>
        <dbReference type="ARBA" id="ARBA00008306"/>
    </source>
</evidence>
<feature type="region of interest" description="Disordered" evidence="3">
    <location>
        <begin position="798"/>
        <end position="898"/>
    </location>
</feature>
<evidence type="ECO:0000256" key="2">
    <source>
        <dbReference type="SAM" id="Coils"/>
    </source>
</evidence>
<protein>
    <recommendedName>
        <fullName evidence="4">DUF155 domain-containing protein</fullName>
    </recommendedName>
</protein>
<feature type="compositionally biased region" description="Polar residues" evidence="3">
    <location>
        <begin position="575"/>
        <end position="600"/>
    </location>
</feature>
<dbReference type="PANTHER" id="PTHR16255">
    <property type="entry name" value="REQUIRED FOR MEIOTIC NUCLEAR DIVISION PROTEIN 1 HOMOLOG"/>
    <property type="match status" value="1"/>
</dbReference>
<evidence type="ECO:0000313" key="6">
    <source>
        <dbReference type="Proteomes" id="UP000780801"/>
    </source>
</evidence>